<evidence type="ECO:0000313" key="3">
    <source>
        <dbReference type="Proteomes" id="UP000824014"/>
    </source>
</evidence>
<accession>A0A9D2DDP2</accession>
<comment type="caution">
    <text evidence="2">The sequence shown here is derived from an EMBL/GenBank/DDBJ whole genome shotgun (WGS) entry which is preliminary data.</text>
</comment>
<dbReference type="Proteomes" id="UP000824014">
    <property type="component" value="Unassembled WGS sequence"/>
</dbReference>
<evidence type="ECO:0000313" key="2">
    <source>
        <dbReference type="EMBL" id="HIZ15156.1"/>
    </source>
</evidence>
<dbReference type="AlphaFoldDB" id="A0A9D2DDP2"/>
<reference evidence="2" key="2">
    <citation type="submission" date="2021-04" db="EMBL/GenBank/DDBJ databases">
        <authorList>
            <person name="Gilroy R."/>
        </authorList>
    </citation>
    <scope>NUCLEOTIDE SEQUENCE</scope>
    <source>
        <strain evidence="2">ChiHjej11B10-19426</strain>
    </source>
</reference>
<evidence type="ECO:0000256" key="1">
    <source>
        <dbReference type="SAM" id="MobiDB-lite"/>
    </source>
</evidence>
<organism evidence="2 3">
    <name type="scientific">Candidatus Tidjanibacter faecipullorum</name>
    <dbReference type="NCBI Taxonomy" id="2838766"/>
    <lineage>
        <taxon>Bacteria</taxon>
        <taxon>Pseudomonadati</taxon>
        <taxon>Bacteroidota</taxon>
        <taxon>Bacteroidia</taxon>
        <taxon>Bacteroidales</taxon>
        <taxon>Rikenellaceae</taxon>
        <taxon>Tidjanibacter</taxon>
    </lineage>
</organism>
<proteinExistence type="predicted"/>
<reference evidence="2" key="1">
    <citation type="journal article" date="2021" name="PeerJ">
        <title>Extensive microbial diversity within the chicken gut microbiome revealed by metagenomics and culture.</title>
        <authorList>
            <person name="Gilroy R."/>
            <person name="Ravi A."/>
            <person name="Getino M."/>
            <person name="Pursley I."/>
            <person name="Horton D.L."/>
            <person name="Alikhan N.F."/>
            <person name="Baker D."/>
            <person name="Gharbi K."/>
            <person name="Hall N."/>
            <person name="Watson M."/>
            <person name="Adriaenssens E.M."/>
            <person name="Foster-Nyarko E."/>
            <person name="Jarju S."/>
            <person name="Secka A."/>
            <person name="Antonio M."/>
            <person name="Oren A."/>
            <person name="Chaudhuri R.R."/>
            <person name="La Ragione R."/>
            <person name="Hildebrand F."/>
            <person name="Pallen M.J."/>
        </authorList>
    </citation>
    <scope>NUCLEOTIDE SEQUENCE</scope>
    <source>
        <strain evidence="2">ChiHjej11B10-19426</strain>
    </source>
</reference>
<feature type="region of interest" description="Disordered" evidence="1">
    <location>
        <begin position="462"/>
        <end position="481"/>
    </location>
</feature>
<gene>
    <name evidence="2" type="ORF">H9816_04530</name>
</gene>
<name>A0A9D2DDP2_9BACT</name>
<dbReference type="EMBL" id="DXCC01000015">
    <property type="protein sequence ID" value="HIZ15156.1"/>
    <property type="molecule type" value="Genomic_DNA"/>
</dbReference>
<sequence length="1054" mass="113946">MKRHTQTVGVRRWAGDDLVELQSEPMKVLDAFFAEHGPCIIEGCAVAAAGDNSYNVAAGLVALEAEDADGVRRVMAMPFAGVSGTPLPVYLVPEAETVTDVYDDGKVHPIAYDYRATATAVKPSEGSFLTIDTKGGVHFTDAVQDSSHRFITDAERSVWNAKETPSGAQAKADAAEETAVRDAVLGTRITGVEMGNGTFSLLDNGIFPSHMNSTVLVCFKTRKTTRDQFIYYENLSFPDKFGSSCGIAINGLLRCHVNNIDIPITGTIVAQQDHIYFMAVSCRDNGTEYECHFNINGKASLLQDAGGGRDYDGIVLGGVFDGELISCRRFDFAMTEEQLAEAWNNGHPELWSVPDKYRNGAEGARCMLDLSPASLTPTVWYDLSGQGNDVPYVPSEGQPAEATLVTDTVAIASLTDVEREELLAYARRYDADRAAILLRQADLTATAELEEHAGDAVAHITSEERSAWNAKETPDDAQEKADAAEETAVRDAVLGTRISGVEAGNGKFYCAQQDVAFEGERTVRVVFRTGEDIQNPQCICVDGTSNVTSQITVTNGSIVVRAAGSSYTFKEVKPNTIYEAVAVTKAEGGRVYLNGEGQDAAEGTHVKPVLFLIGSNHNDDYVFTGMVLASQLFNFAFSDEDAAASWNGGHPELWHVPDVLRYKSPTVWPTATFKSGNTFYRNDANIVETDNIPAANGFSKDYQRFEQNPAAYCGFLNVSTLNTKPFRWKFTIEYRADSSVTVEMKGGYSRPALTLDANTGDAKTVQFVTDAGYGAMLRTRGGGTYLEVATISVESANIVCNLIPASLTPTVWYDLSGRHNDVPYVPFEGKPAEAALSCCTEGFAATTDADRVALLAYACQYDSDREAVLLRQADLTATAELEEHVDDKKCHLTDLERKNWDSAIQSAKIGDKDVPKSGTTLQFPAYPHVPQMDGMQGTAPDIPCTNSTIYHAVFGNMLFVTGAFTGTGQAGVTGMSIPIPGFDRMIMGSSFKGAIVVDSGTRDAKNIYTTTITTTTVNGNFGLSINWGVDLMLNGVDVILMPILIPLASQPWDV</sequence>
<protein>
    <submittedName>
        <fullName evidence="2">Uncharacterized protein</fullName>
    </submittedName>
</protein>